<dbReference type="Pfam" id="PF21983">
    <property type="entry name" value="NikA-like"/>
    <property type="match status" value="1"/>
</dbReference>
<accession>A0A1T5J428</accession>
<sequence>MARPALSEDKKRVVQVNIRLTQNEYDQVNTFAQSAGLSPANWIRYKIFTGKFPQAKASPLDAAIFRELQRIGINVNQVAHKFNSNEFPSELRPVVQELSDLLKYTIKILVHDRGSGEG</sequence>
<proteinExistence type="predicted"/>
<reference evidence="1 2" key="1">
    <citation type="submission" date="2017-02" db="EMBL/GenBank/DDBJ databases">
        <authorList>
            <person name="Peterson S.W."/>
        </authorList>
    </citation>
    <scope>NUCLEOTIDE SEQUENCE [LARGE SCALE GENOMIC DNA]</scope>
    <source>
        <strain evidence="1 2">DSM 25262</strain>
    </source>
</reference>
<gene>
    <name evidence="1" type="ORF">SAMN05660236_0720</name>
</gene>
<dbReference type="STRING" id="688867.SAMN05660236_0720"/>
<dbReference type="OrthoDB" id="681025at2"/>
<evidence type="ECO:0000313" key="2">
    <source>
        <dbReference type="Proteomes" id="UP000190961"/>
    </source>
</evidence>
<keyword evidence="2" id="KW-1185">Reference proteome</keyword>
<organism evidence="1 2">
    <name type="scientific">Ohtaekwangia koreensis</name>
    <dbReference type="NCBI Taxonomy" id="688867"/>
    <lineage>
        <taxon>Bacteria</taxon>
        <taxon>Pseudomonadati</taxon>
        <taxon>Bacteroidota</taxon>
        <taxon>Cytophagia</taxon>
        <taxon>Cytophagales</taxon>
        <taxon>Fulvivirgaceae</taxon>
        <taxon>Ohtaekwangia</taxon>
    </lineage>
</organism>
<evidence type="ECO:0000313" key="1">
    <source>
        <dbReference type="EMBL" id="SKC45993.1"/>
    </source>
</evidence>
<dbReference type="Proteomes" id="UP000190961">
    <property type="component" value="Unassembled WGS sequence"/>
</dbReference>
<dbReference type="EMBL" id="FUZU01000001">
    <property type="protein sequence ID" value="SKC45993.1"/>
    <property type="molecule type" value="Genomic_DNA"/>
</dbReference>
<protein>
    <submittedName>
        <fullName evidence="1">Mobilisation protein (MobC)</fullName>
    </submittedName>
</protein>
<dbReference type="RefSeq" id="WP_079685323.1">
    <property type="nucleotide sequence ID" value="NZ_FUZU01000001.1"/>
</dbReference>
<name>A0A1T5J428_9BACT</name>
<dbReference type="InterPro" id="IPR053842">
    <property type="entry name" value="NikA-like"/>
</dbReference>
<dbReference type="AlphaFoldDB" id="A0A1T5J428"/>